<comment type="caution">
    <text evidence="2">The sequence shown here is derived from an EMBL/GenBank/DDBJ whole genome shotgun (WGS) entry which is preliminary data.</text>
</comment>
<accession>A0A396S130</accession>
<reference evidence="2 3" key="1">
    <citation type="submission" date="2018-06" db="EMBL/GenBank/DDBJ databases">
        <title>Pseudomonas jilinensis sp. nov., isolated from the production water of Jilin Oilfield in China.</title>
        <authorList>
            <person name="Wang J."/>
        </authorList>
    </citation>
    <scope>NUCLEOTIDE SEQUENCE [LARGE SCALE GENOMIC DNA]</scope>
    <source>
        <strain evidence="2 3">JS15-10A1</strain>
    </source>
</reference>
<feature type="chain" id="PRO_5017406411" description="Peptidoglycan-binding protein CsiV" evidence="1">
    <location>
        <begin position="25"/>
        <end position="185"/>
    </location>
</feature>
<organism evidence="2 3">
    <name type="scientific">Pseudomonas jilinensis</name>
    <dbReference type="NCBI Taxonomy" id="2078689"/>
    <lineage>
        <taxon>Bacteria</taxon>
        <taxon>Pseudomonadati</taxon>
        <taxon>Pseudomonadota</taxon>
        <taxon>Gammaproteobacteria</taxon>
        <taxon>Pseudomonadales</taxon>
        <taxon>Pseudomonadaceae</taxon>
        <taxon>Pseudomonas</taxon>
    </lineage>
</organism>
<dbReference type="Pfam" id="PF10972">
    <property type="entry name" value="CsiV"/>
    <property type="match status" value="1"/>
</dbReference>
<dbReference type="RefSeq" id="WP_119700616.1">
    <property type="nucleotide sequence ID" value="NZ_QJSA01000002.1"/>
</dbReference>
<dbReference type="InterPro" id="IPR021241">
    <property type="entry name" value="CsiV"/>
</dbReference>
<protein>
    <recommendedName>
        <fullName evidence="4">Peptidoglycan-binding protein CsiV</fullName>
    </recommendedName>
</protein>
<evidence type="ECO:0000313" key="2">
    <source>
        <dbReference type="EMBL" id="RHW22569.1"/>
    </source>
</evidence>
<keyword evidence="1" id="KW-0732">Signal</keyword>
<dbReference type="AlphaFoldDB" id="A0A396S130"/>
<dbReference type="EMBL" id="QJSA01000002">
    <property type="protein sequence ID" value="RHW22569.1"/>
    <property type="molecule type" value="Genomic_DNA"/>
</dbReference>
<evidence type="ECO:0008006" key="4">
    <source>
        <dbReference type="Google" id="ProtNLM"/>
    </source>
</evidence>
<proteinExistence type="predicted"/>
<keyword evidence="3" id="KW-1185">Reference proteome</keyword>
<evidence type="ECO:0000256" key="1">
    <source>
        <dbReference type="SAM" id="SignalP"/>
    </source>
</evidence>
<gene>
    <name evidence="2" type="ORF">C2846_02760</name>
</gene>
<name>A0A396S130_9PSED</name>
<feature type="signal peptide" evidence="1">
    <location>
        <begin position="1"/>
        <end position="24"/>
    </location>
</feature>
<evidence type="ECO:0000313" key="3">
    <source>
        <dbReference type="Proteomes" id="UP000265745"/>
    </source>
</evidence>
<dbReference type="Proteomes" id="UP000265745">
    <property type="component" value="Unassembled WGS sequence"/>
</dbReference>
<sequence>MNHPLRIFTLLLILALGWAGLAQAQSEQIYQVEVVVFSQASGQLAAGQGPGSDWAERAVLLDSTARSDVRNIDQTRYRLGTEARRLNDQGYRVRLHKAWEQPADDSLRVAVTSGTENAQGIYPVQGLVRLSQERALEADVSFWLNHNVQGQAVSEHLRQNRRLRVDEVHYLDHQGMGMLIRVSRL</sequence>
<dbReference type="OrthoDB" id="5566524at2"/>